<gene>
    <name evidence="3" type="ORF">LCGC14_2410510</name>
</gene>
<reference evidence="3" key="1">
    <citation type="journal article" date="2015" name="Nature">
        <title>Complex archaea that bridge the gap between prokaryotes and eukaryotes.</title>
        <authorList>
            <person name="Spang A."/>
            <person name="Saw J.H."/>
            <person name="Jorgensen S.L."/>
            <person name="Zaremba-Niedzwiedzka K."/>
            <person name="Martijn J."/>
            <person name="Lind A.E."/>
            <person name="van Eijk R."/>
            <person name="Schleper C."/>
            <person name="Guy L."/>
            <person name="Ettema T.J."/>
        </authorList>
    </citation>
    <scope>NUCLEOTIDE SEQUENCE</scope>
</reference>
<dbReference type="InterPro" id="IPR023405">
    <property type="entry name" value="Topo_IA_core_domain"/>
</dbReference>
<dbReference type="SUPFAM" id="SSF57783">
    <property type="entry name" value="Zinc beta-ribbon"/>
    <property type="match status" value="1"/>
</dbReference>
<dbReference type="GO" id="GO:0005694">
    <property type="term" value="C:chromosome"/>
    <property type="evidence" value="ECO:0007669"/>
    <property type="project" value="InterPro"/>
</dbReference>
<evidence type="ECO:0000259" key="2">
    <source>
        <dbReference type="PROSITE" id="PS52039"/>
    </source>
</evidence>
<dbReference type="Gene3D" id="3.30.65.10">
    <property type="entry name" value="Bacterial Topoisomerase I, domain 1"/>
    <property type="match status" value="2"/>
</dbReference>
<dbReference type="InterPro" id="IPR013497">
    <property type="entry name" value="Topo_IA_cen"/>
</dbReference>
<keyword evidence="1" id="KW-0413">Isomerase</keyword>
<dbReference type="InterPro" id="IPR013498">
    <property type="entry name" value="Topo_IA_Znf"/>
</dbReference>
<dbReference type="PANTHER" id="PTHR42785:SF1">
    <property type="entry name" value="DNA TOPOISOMERASE"/>
    <property type="match status" value="1"/>
</dbReference>
<dbReference type="GO" id="GO:0006265">
    <property type="term" value="P:DNA topological change"/>
    <property type="evidence" value="ECO:0007669"/>
    <property type="project" value="InterPro"/>
</dbReference>
<comment type="caution">
    <text evidence="3">The sequence shown here is derived from an EMBL/GenBank/DDBJ whole genome shotgun (WGS) entry which is preliminary data.</text>
</comment>
<dbReference type="PROSITE" id="PS52039">
    <property type="entry name" value="TOPO_IA_2"/>
    <property type="match status" value="1"/>
</dbReference>
<proteinExistence type="predicted"/>
<protein>
    <recommendedName>
        <fullName evidence="2">Topo IA-type catalytic domain-containing protein</fullName>
    </recommendedName>
</protein>
<dbReference type="AlphaFoldDB" id="A0A0F9EM32"/>
<dbReference type="InterPro" id="IPR013824">
    <property type="entry name" value="Topo_IA_cen_sub1"/>
</dbReference>
<dbReference type="GO" id="GO:0003917">
    <property type="term" value="F:DNA topoisomerase type I (single strand cut, ATP-independent) activity"/>
    <property type="evidence" value="ECO:0007669"/>
    <property type="project" value="InterPro"/>
</dbReference>
<dbReference type="Pfam" id="PF01396">
    <property type="entry name" value="Zn_ribbon_Top1"/>
    <property type="match status" value="2"/>
</dbReference>
<dbReference type="GO" id="GO:0003677">
    <property type="term" value="F:DNA binding"/>
    <property type="evidence" value="ECO:0007669"/>
    <property type="project" value="InterPro"/>
</dbReference>
<name>A0A0F9EM32_9ZZZZ</name>
<dbReference type="SUPFAM" id="SSF56712">
    <property type="entry name" value="Prokaryotic type I DNA topoisomerase"/>
    <property type="match status" value="1"/>
</dbReference>
<dbReference type="EMBL" id="LAZR01036409">
    <property type="protein sequence ID" value="KKL24918.1"/>
    <property type="molecule type" value="Genomic_DNA"/>
</dbReference>
<feature type="domain" description="Topo IA-type catalytic" evidence="2">
    <location>
        <begin position="1"/>
        <end position="55"/>
    </location>
</feature>
<evidence type="ECO:0000256" key="1">
    <source>
        <dbReference type="ARBA" id="ARBA00023235"/>
    </source>
</evidence>
<accession>A0A0F9EM32</accession>
<dbReference type="PANTHER" id="PTHR42785">
    <property type="entry name" value="DNA TOPOISOMERASE, TYPE IA, CORE"/>
    <property type="match status" value="1"/>
</dbReference>
<sequence length="178" mass="20875">MGIKVSDFLIESNFCFINLDFTADLETKLDEIANQEEDKLNVLNHFWDRLKEDIEHAKKVKQEKSISKYKCPKCQGKLLIKHSKYGSFLACQNYKDKKCDYKSNINKETGEPVEDEKYEVEYSDYLCPNCNNLLVIRKNRKGGEYLGCRNFAKDNSCRGFYDADTGEEIVFKKKKYKK</sequence>
<evidence type="ECO:0000313" key="3">
    <source>
        <dbReference type="EMBL" id="KKL24918.1"/>
    </source>
</evidence>
<dbReference type="InterPro" id="IPR000380">
    <property type="entry name" value="Topo_IA"/>
</dbReference>
<organism evidence="3">
    <name type="scientific">marine sediment metagenome</name>
    <dbReference type="NCBI Taxonomy" id="412755"/>
    <lineage>
        <taxon>unclassified sequences</taxon>
        <taxon>metagenomes</taxon>
        <taxon>ecological metagenomes</taxon>
    </lineage>
</organism>
<dbReference type="Gene3D" id="1.10.460.10">
    <property type="entry name" value="Topoisomerase I, domain 2"/>
    <property type="match status" value="1"/>
</dbReference>